<comment type="caution">
    <text evidence="1">The sequence shown here is derived from an EMBL/GenBank/DDBJ whole genome shotgun (WGS) entry which is preliminary data.</text>
</comment>
<dbReference type="InterPro" id="IPR023366">
    <property type="entry name" value="ATP_synth_asu-like_sf"/>
</dbReference>
<evidence type="ECO:0000313" key="2">
    <source>
        <dbReference type="Proteomes" id="UP001519287"/>
    </source>
</evidence>
<protein>
    <submittedName>
        <fullName evidence="1">Uncharacterized protein</fullName>
    </submittedName>
</protein>
<organism evidence="1 2">
    <name type="scientific">Paenibacillus eucommiae</name>
    <dbReference type="NCBI Taxonomy" id="1355755"/>
    <lineage>
        <taxon>Bacteria</taxon>
        <taxon>Bacillati</taxon>
        <taxon>Bacillota</taxon>
        <taxon>Bacilli</taxon>
        <taxon>Bacillales</taxon>
        <taxon>Paenibacillaceae</taxon>
        <taxon>Paenibacillus</taxon>
    </lineage>
</organism>
<keyword evidence="2" id="KW-1185">Reference proteome</keyword>
<dbReference type="Proteomes" id="UP001519287">
    <property type="component" value="Unassembled WGS sequence"/>
</dbReference>
<gene>
    <name evidence="1" type="ORF">J2Z66_003707</name>
</gene>
<sequence length="126" mass="13025">MNDIIINVTPPPAIPIVVAPPGSGGGGGSSSVLLGSYTLTPTKWDSTAITVDTTVKTLTIAGHGLIVGDQVIFTYQKARGQSSIPTGLMQVKYTFVRLVSGDSFKVAETNTDTTVTLVQEDAAACI</sequence>
<dbReference type="Gene3D" id="2.40.30.20">
    <property type="match status" value="1"/>
</dbReference>
<evidence type="ECO:0000313" key="1">
    <source>
        <dbReference type="EMBL" id="MBP1992099.1"/>
    </source>
</evidence>
<name>A0ABS4IZZ4_9BACL</name>
<accession>A0ABS4IZZ4</accession>
<dbReference type="RefSeq" id="WP_245375663.1">
    <property type="nucleotide sequence ID" value="NZ_JAGGLB010000012.1"/>
</dbReference>
<dbReference type="EMBL" id="JAGGLB010000012">
    <property type="protein sequence ID" value="MBP1992099.1"/>
    <property type="molecule type" value="Genomic_DNA"/>
</dbReference>
<proteinExistence type="predicted"/>
<reference evidence="1 2" key="1">
    <citation type="submission" date="2021-03" db="EMBL/GenBank/DDBJ databases">
        <title>Genomic Encyclopedia of Type Strains, Phase IV (KMG-IV): sequencing the most valuable type-strain genomes for metagenomic binning, comparative biology and taxonomic classification.</title>
        <authorList>
            <person name="Goeker M."/>
        </authorList>
    </citation>
    <scope>NUCLEOTIDE SEQUENCE [LARGE SCALE GENOMIC DNA]</scope>
    <source>
        <strain evidence="1 2">DSM 26048</strain>
    </source>
</reference>